<feature type="compositionally biased region" description="Polar residues" evidence="1">
    <location>
        <begin position="48"/>
        <end position="83"/>
    </location>
</feature>
<accession>G4U1J6</accession>
<protein>
    <submittedName>
        <fullName evidence="2">Uncharacterized protein</fullName>
    </submittedName>
</protein>
<evidence type="ECO:0000313" key="2">
    <source>
        <dbReference type="EMBL" id="CCA77439.1"/>
    </source>
</evidence>
<sequence>MRTLLHLKKKHRDSPFWNAWIFPSRDRDIAPSEHLETTVPSSSESTTDNVSHTRSAATCHTSVRPQISTTGPSRGANENSSLSGDHDKLNLSDSDTSPQITPISVTMTDTTGQTEIENARFAADSARIRGHTSETRPDDHATTPILQTPPPPDFNLRRDSIKLGRSVWDKNYSAVHEGILYRNGRDLKVRSHFSCGVICTDMAFFSYT</sequence>
<feature type="compositionally biased region" description="Low complexity" evidence="1">
    <location>
        <begin position="37"/>
        <end position="47"/>
    </location>
</feature>
<name>G4U1J6_SERID</name>
<comment type="caution">
    <text evidence="2">The sequence shown here is derived from an EMBL/GenBank/DDBJ whole genome shotgun (WGS) entry which is preliminary data.</text>
</comment>
<proteinExistence type="predicted"/>
<dbReference type="EMBL" id="CAFZ01001602">
    <property type="protein sequence ID" value="CCA77439.1"/>
    <property type="molecule type" value="Genomic_DNA"/>
</dbReference>
<dbReference type="Proteomes" id="UP000007148">
    <property type="component" value="Unassembled WGS sequence"/>
</dbReference>
<gene>
    <name evidence="2" type="ORF">PIIN_11416</name>
</gene>
<feature type="region of interest" description="Disordered" evidence="1">
    <location>
        <begin position="33"/>
        <end position="102"/>
    </location>
</feature>
<evidence type="ECO:0000256" key="1">
    <source>
        <dbReference type="SAM" id="MobiDB-lite"/>
    </source>
</evidence>
<keyword evidence="3" id="KW-1185">Reference proteome</keyword>
<feature type="compositionally biased region" description="Polar residues" evidence="1">
    <location>
        <begin position="91"/>
        <end position="102"/>
    </location>
</feature>
<evidence type="ECO:0000313" key="3">
    <source>
        <dbReference type="Proteomes" id="UP000007148"/>
    </source>
</evidence>
<dbReference type="InParanoid" id="G4U1J6"/>
<reference evidence="2 3" key="1">
    <citation type="journal article" date="2011" name="PLoS Pathog.">
        <title>Endophytic Life Strategies Decoded by Genome and Transcriptome Analyses of the Mutualistic Root Symbiont Piriformospora indica.</title>
        <authorList>
            <person name="Zuccaro A."/>
            <person name="Lahrmann U."/>
            <person name="Guldener U."/>
            <person name="Langen G."/>
            <person name="Pfiffi S."/>
            <person name="Biedenkopf D."/>
            <person name="Wong P."/>
            <person name="Samans B."/>
            <person name="Grimm C."/>
            <person name="Basiewicz M."/>
            <person name="Murat C."/>
            <person name="Martin F."/>
            <person name="Kogel K.H."/>
        </authorList>
    </citation>
    <scope>NUCLEOTIDE SEQUENCE [LARGE SCALE GENOMIC DNA]</scope>
    <source>
        <strain evidence="2 3">DSM 11827</strain>
    </source>
</reference>
<organism evidence="2 3">
    <name type="scientific">Serendipita indica (strain DSM 11827)</name>
    <name type="common">Root endophyte fungus</name>
    <name type="synonym">Piriformospora indica</name>
    <dbReference type="NCBI Taxonomy" id="1109443"/>
    <lineage>
        <taxon>Eukaryota</taxon>
        <taxon>Fungi</taxon>
        <taxon>Dikarya</taxon>
        <taxon>Basidiomycota</taxon>
        <taxon>Agaricomycotina</taxon>
        <taxon>Agaricomycetes</taxon>
        <taxon>Sebacinales</taxon>
        <taxon>Serendipitaceae</taxon>
        <taxon>Serendipita</taxon>
    </lineage>
</organism>
<dbReference type="HOGENOM" id="CLU_1321355_0_0_1"/>
<feature type="compositionally biased region" description="Basic and acidic residues" evidence="1">
    <location>
        <begin position="131"/>
        <end position="141"/>
    </location>
</feature>
<feature type="region of interest" description="Disordered" evidence="1">
    <location>
        <begin position="131"/>
        <end position="152"/>
    </location>
</feature>
<dbReference type="AlphaFoldDB" id="G4U1J6"/>